<dbReference type="GO" id="GO:0005634">
    <property type="term" value="C:nucleus"/>
    <property type="evidence" value="ECO:0007669"/>
    <property type="project" value="EnsemblFungi"/>
</dbReference>
<dbReference type="RefSeq" id="XP_003682446.1">
    <property type="nucleotide sequence ID" value="XM_003682398.1"/>
</dbReference>
<reference evidence="2 3" key="1">
    <citation type="journal article" date="2011" name="Proc. Natl. Acad. Sci. U.S.A.">
        <title>Evolutionary erosion of yeast sex chromosomes by mating-type switching accidents.</title>
        <authorList>
            <person name="Gordon J.L."/>
            <person name="Armisen D."/>
            <person name="Proux-Wera E."/>
            <person name="Oheigeartaigh S.S."/>
            <person name="Byrne K.P."/>
            <person name="Wolfe K.H."/>
        </authorList>
    </citation>
    <scope>NUCLEOTIDE SEQUENCE [LARGE SCALE GENOMIC DNA]</scope>
    <source>
        <strain evidence="3">ATCC 10662 / CBS 1146 / NBRC 0425 / NCYC 2629 / NRRL Y-866</strain>
    </source>
</reference>
<evidence type="ECO:0000313" key="3">
    <source>
        <dbReference type="Proteomes" id="UP000005627"/>
    </source>
</evidence>
<evidence type="ECO:0000313" key="2">
    <source>
        <dbReference type="EMBL" id="CCE93235.1"/>
    </source>
</evidence>
<dbReference type="EMBL" id="HE616747">
    <property type="protein sequence ID" value="CCE93235.1"/>
    <property type="molecule type" value="Genomic_DNA"/>
</dbReference>
<evidence type="ECO:0000256" key="1">
    <source>
        <dbReference type="SAM" id="MobiDB-lite"/>
    </source>
</evidence>
<dbReference type="HOGENOM" id="CLU_095077_0_0_1"/>
<dbReference type="GO" id="GO:0007052">
    <property type="term" value="P:mitotic spindle organization"/>
    <property type="evidence" value="ECO:0007669"/>
    <property type="project" value="EnsemblFungi"/>
</dbReference>
<keyword evidence="3" id="KW-1185">Reference proteome</keyword>
<protein>
    <submittedName>
        <fullName evidence="2">Uncharacterized protein</fullName>
    </submittedName>
</protein>
<dbReference type="GO" id="GO:0034501">
    <property type="term" value="P:protein localization to kinetochore"/>
    <property type="evidence" value="ECO:0007669"/>
    <property type="project" value="EnsemblFungi"/>
</dbReference>
<dbReference type="OrthoDB" id="4052026at2759"/>
<dbReference type="eggNOG" id="ENOG502S4EM">
    <property type="taxonomic scope" value="Eukaryota"/>
</dbReference>
<dbReference type="GO" id="GO:0000070">
    <property type="term" value="P:mitotic sister chromatid segregation"/>
    <property type="evidence" value="ECO:0007669"/>
    <property type="project" value="EnsemblFungi"/>
</dbReference>
<dbReference type="KEGG" id="tdl:TDEL_0F04240"/>
<dbReference type="FunCoup" id="G8ZX91">
    <property type="interactions" value="199"/>
</dbReference>
<dbReference type="InParanoid" id="G8ZX91"/>
<dbReference type="GO" id="GO:0045104">
    <property type="term" value="P:intermediate filament cytoskeleton organization"/>
    <property type="evidence" value="ECO:0007669"/>
    <property type="project" value="EnsemblFungi"/>
</dbReference>
<feature type="region of interest" description="Disordered" evidence="1">
    <location>
        <begin position="34"/>
        <end position="75"/>
    </location>
</feature>
<dbReference type="InterPro" id="IPR035260">
    <property type="entry name" value="Fin1"/>
</dbReference>
<organism evidence="2 3">
    <name type="scientific">Torulaspora delbrueckii</name>
    <name type="common">Yeast</name>
    <name type="synonym">Candida colliculosa</name>
    <dbReference type="NCBI Taxonomy" id="4950"/>
    <lineage>
        <taxon>Eukaryota</taxon>
        <taxon>Fungi</taxon>
        <taxon>Dikarya</taxon>
        <taxon>Ascomycota</taxon>
        <taxon>Saccharomycotina</taxon>
        <taxon>Saccharomycetes</taxon>
        <taxon>Saccharomycetales</taxon>
        <taxon>Saccharomycetaceae</taxon>
        <taxon>Torulaspora</taxon>
    </lineage>
</organism>
<dbReference type="GO" id="GO:0072686">
    <property type="term" value="C:mitotic spindle"/>
    <property type="evidence" value="ECO:0007669"/>
    <property type="project" value="EnsemblFungi"/>
</dbReference>
<dbReference type="GO" id="GO:0008017">
    <property type="term" value="F:microtubule binding"/>
    <property type="evidence" value="ECO:0007669"/>
    <property type="project" value="EnsemblFungi"/>
</dbReference>
<dbReference type="GO" id="GO:0000776">
    <property type="term" value="C:kinetochore"/>
    <property type="evidence" value="ECO:0007669"/>
    <property type="project" value="EnsemblFungi"/>
</dbReference>
<dbReference type="GO" id="GO:0000235">
    <property type="term" value="C:astral microtubule"/>
    <property type="evidence" value="ECO:0007669"/>
    <property type="project" value="EnsemblFungi"/>
</dbReference>
<dbReference type="GO" id="GO:0005200">
    <property type="term" value="F:structural constituent of cytoskeleton"/>
    <property type="evidence" value="ECO:0007669"/>
    <property type="project" value="EnsemblFungi"/>
</dbReference>
<sequence length="257" mass="29247">MVDRQTTRILRDINNLMEPPSTERLHQSNVFKRLSTSPSKAYANDLSKPPVRMSPVKRSPSKSGNQLTPKRLASPDCLKNDVSKITQSMDRPYFEKHGGNPKIEDSGSVTNLVFPASPTRVTFSNERKIGGDGSLSKLRSRFTNGLLSPQRGANMPKTELQGKNLFSKLENDEQINDFTTSPKRRLENLEEEAISSNKRKQIKKTVKFELPASDENENLRKQVQDLKHTLSKVIEHQNEMEVRLKLVESQQYDKKKS</sequence>
<dbReference type="GO" id="GO:0000164">
    <property type="term" value="C:protein phosphatase type 1 complex"/>
    <property type="evidence" value="ECO:0007669"/>
    <property type="project" value="EnsemblFungi"/>
</dbReference>
<dbReference type="STRING" id="1076872.G8ZX91"/>
<accession>G8ZX91</accession>
<dbReference type="Proteomes" id="UP000005627">
    <property type="component" value="Chromosome 6"/>
</dbReference>
<dbReference type="GeneID" id="11501830"/>
<dbReference type="GO" id="GO:1902426">
    <property type="term" value="P:deactivation of mitotic spindle assembly checkpoint"/>
    <property type="evidence" value="ECO:0007669"/>
    <property type="project" value="EnsemblFungi"/>
</dbReference>
<name>G8ZX91_TORDE</name>
<dbReference type="Pfam" id="PF17300">
    <property type="entry name" value="FIN1"/>
    <property type="match status" value="1"/>
</dbReference>
<dbReference type="GO" id="GO:0005882">
    <property type="term" value="C:intermediate filament"/>
    <property type="evidence" value="ECO:0007669"/>
    <property type="project" value="EnsemblFungi"/>
</dbReference>
<gene>
    <name evidence="2" type="primary">TDEL0F04240</name>
    <name evidence="2" type="ORF">TDEL_0F04240</name>
</gene>
<proteinExistence type="predicted"/>
<dbReference type="GO" id="GO:0005816">
    <property type="term" value="C:spindle pole body"/>
    <property type="evidence" value="ECO:0007669"/>
    <property type="project" value="EnsemblFungi"/>
</dbReference>
<dbReference type="AlphaFoldDB" id="G8ZX91"/>